<reference evidence="1" key="2">
    <citation type="submission" date="2013-09" db="EMBL/GenBank/DDBJ databases">
        <title>Draft genome sequence of Anaerotruncus colihominis(DSM 17241).</title>
        <authorList>
            <person name="Sudarsanam P."/>
            <person name="Ley R."/>
            <person name="Guruge J."/>
            <person name="Turnbaugh P.J."/>
            <person name="Mahowald M."/>
            <person name="Liep D."/>
            <person name="Gordon J."/>
        </authorList>
    </citation>
    <scope>NUCLEOTIDE SEQUENCE</scope>
    <source>
        <strain evidence="1">DSM 17241</strain>
    </source>
</reference>
<name>B0P5T5_9FIRM</name>
<organism evidence="1 2">
    <name type="scientific">Anaerotruncus colihominis DSM 17241</name>
    <dbReference type="NCBI Taxonomy" id="445972"/>
    <lineage>
        <taxon>Bacteria</taxon>
        <taxon>Bacillati</taxon>
        <taxon>Bacillota</taxon>
        <taxon>Clostridia</taxon>
        <taxon>Eubacteriales</taxon>
        <taxon>Oscillospiraceae</taxon>
        <taxon>Anaerotruncus</taxon>
    </lineage>
</organism>
<accession>B0P5T5</accession>
<sequence length="58" mass="6788">MKNGIRDHKQALCNEQKLTLTLLGQMEAGTEPFPEQRTRKRGELKWTQRYVKMLDQAA</sequence>
<evidence type="ECO:0000313" key="2">
    <source>
        <dbReference type="Proteomes" id="UP000003803"/>
    </source>
</evidence>
<evidence type="ECO:0000313" key="1">
    <source>
        <dbReference type="EMBL" id="EDS13092.1"/>
    </source>
</evidence>
<proteinExistence type="predicted"/>
<dbReference type="HOGENOM" id="CLU_2969187_0_0_9"/>
<dbReference type="AlphaFoldDB" id="B0P5T5"/>
<protein>
    <submittedName>
        <fullName evidence="1">Uncharacterized protein</fullName>
    </submittedName>
</protein>
<comment type="caution">
    <text evidence="1">The sequence shown here is derived from an EMBL/GenBank/DDBJ whole genome shotgun (WGS) entry which is preliminary data.</text>
</comment>
<dbReference type="Proteomes" id="UP000003803">
    <property type="component" value="Unassembled WGS sequence"/>
</dbReference>
<dbReference type="EMBL" id="ABGD02000003">
    <property type="protein sequence ID" value="EDS13092.1"/>
    <property type="molecule type" value="Genomic_DNA"/>
</dbReference>
<keyword evidence="2" id="KW-1185">Reference proteome</keyword>
<gene>
    <name evidence="1" type="ORF">ANACOL_00107</name>
</gene>
<reference evidence="1" key="1">
    <citation type="submission" date="2007-11" db="EMBL/GenBank/DDBJ databases">
        <authorList>
            <person name="Fulton L."/>
            <person name="Clifton S."/>
            <person name="Fulton B."/>
            <person name="Xu J."/>
            <person name="Minx P."/>
            <person name="Pepin K.H."/>
            <person name="Johnson M."/>
            <person name="Thiruvilangam P."/>
            <person name="Bhonagiri V."/>
            <person name="Nash W.E."/>
            <person name="Mardis E.R."/>
            <person name="Wilson R.K."/>
        </authorList>
    </citation>
    <scope>NUCLEOTIDE SEQUENCE [LARGE SCALE GENOMIC DNA]</scope>
    <source>
        <strain evidence="1">DSM 17241</strain>
    </source>
</reference>